<dbReference type="GO" id="GO:0000976">
    <property type="term" value="F:transcription cis-regulatory region binding"/>
    <property type="evidence" value="ECO:0007669"/>
    <property type="project" value="TreeGrafter"/>
</dbReference>
<feature type="modified residue" description="4-aspartylphosphate" evidence="6">
    <location>
        <position position="58"/>
    </location>
</feature>
<dbReference type="PANTHER" id="PTHR48111:SF4">
    <property type="entry name" value="DNA-BINDING DUAL TRANSCRIPTIONAL REGULATOR OMPR"/>
    <property type="match status" value="1"/>
</dbReference>
<keyword evidence="5" id="KW-0804">Transcription</keyword>
<dbReference type="AlphaFoldDB" id="A0A248JNL6"/>
<evidence type="ECO:0000259" key="9">
    <source>
        <dbReference type="PROSITE" id="PS51755"/>
    </source>
</evidence>
<dbReference type="PANTHER" id="PTHR48111">
    <property type="entry name" value="REGULATOR OF RPOS"/>
    <property type="match status" value="1"/>
</dbReference>
<keyword evidence="1 6" id="KW-0597">Phosphoprotein</keyword>
<reference evidence="10 11" key="1">
    <citation type="submission" date="2017-06" db="EMBL/GenBank/DDBJ databases">
        <title>Complete genome sequence of Nitrospirillum amazonense strain CBAmC, an endophytic nitrogen-fixing and plant growth-promoting bacterium, isolated from sugarcane.</title>
        <authorList>
            <person name="Schwab S."/>
            <person name="dos Santos Teixeira K.R."/>
            <person name="Simoes Araujo J.L."/>
            <person name="Soares Vidal M."/>
            <person name="Borges de Freitas H.R."/>
            <person name="Rivello Crivelaro A.L."/>
            <person name="Bueno de Camargo Nunes A."/>
            <person name="dos Santos C.M."/>
            <person name="Palmeira da Silva Rosa D."/>
            <person name="da Silva Padilha D."/>
            <person name="da Silva E."/>
            <person name="Araujo Terra L."/>
            <person name="Soares Mendes V."/>
            <person name="Farinelli L."/>
            <person name="Magalhaes Cruz L."/>
            <person name="Baldani J.I."/>
        </authorList>
    </citation>
    <scope>NUCLEOTIDE SEQUENCE [LARGE SCALE GENOMIC DNA]</scope>
    <source>
        <strain evidence="10 11">CBAmC</strain>
    </source>
</reference>
<dbReference type="GO" id="GO:0006355">
    <property type="term" value="P:regulation of DNA-templated transcription"/>
    <property type="evidence" value="ECO:0007669"/>
    <property type="project" value="InterPro"/>
</dbReference>
<accession>A0A248JNL6</accession>
<dbReference type="InterPro" id="IPR001867">
    <property type="entry name" value="OmpR/PhoB-type_DNA-bd"/>
</dbReference>
<dbReference type="Proteomes" id="UP000197153">
    <property type="component" value="Chromosome 1"/>
</dbReference>
<name>A0A248JNL6_9PROT</name>
<feature type="domain" description="Response regulatory" evidence="8">
    <location>
        <begin position="9"/>
        <end position="122"/>
    </location>
</feature>
<dbReference type="InterPro" id="IPR039420">
    <property type="entry name" value="WalR-like"/>
</dbReference>
<evidence type="ECO:0000313" key="10">
    <source>
        <dbReference type="EMBL" id="ASG20116.1"/>
    </source>
</evidence>
<keyword evidence="2" id="KW-0902">Two-component regulatory system</keyword>
<dbReference type="SMART" id="SM00862">
    <property type="entry name" value="Trans_reg_C"/>
    <property type="match status" value="1"/>
</dbReference>
<protein>
    <submittedName>
        <fullName evidence="10">DNA-binding response regulator</fullName>
    </submittedName>
</protein>
<dbReference type="InterPro" id="IPR036388">
    <property type="entry name" value="WH-like_DNA-bd_sf"/>
</dbReference>
<organism evidence="10 11">
    <name type="scientific">Nitrospirillum viridazoti CBAmc</name>
    <dbReference type="NCBI Taxonomy" id="1441467"/>
    <lineage>
        <taxon>Bacteria</taxon>
        <taxon>Pseudomonadati</taxon>
        <taxon>Pseudomonadota</taxon>
        <taxon>Alphaproteobacteria</taxon>
        <taxon>Rhodospirillales</taxon>
        <taxon>Azospirillaceae</taxon>
        <taxon>Nitrospirillum</taxon>
        <taxon>Nitrospirillum viridazoti</taxon>
    </lineage>
</organism>
<dbReference type="Pfam" id="PF00486">
    <property type="entry name" value="Trans_reg_C"/>
    <property type="match status" value="1"/>
</dbReference>
<dbReference type="PROSITE" id="PS51755">
    <property type="entry name" value="OMPR_PHOB"/>
    <property type="match status" value="1"/>
</dbReference>
<dbReference type="InterPro" id="IPR001789">
    <property type="entry name" value="Sig_transdc_resp-reg_receiver"/>
</dbReference>
<gene>
    <name evidence="10" type="ORF">Y958_04200</name>
</gene>
<feature type="domain" description="OmpR/PhoB-type" evidence="9">
    <location>
        <begin position="135"/>
        <end position="235"/>
    </location>
</feature>
<keyword evidence="3" id="KW-0805">Transcription regulation</keyword>
<evidence type="ECO:0000256" key="4">
    <source>
        <dbReference type="ARBA" id="ARBA00023125"/>
    </source>
</evidence>
<evidence type="ECO:0000256" key="2">
    <source>
        <dbReference type="ARBA" id="ARBA00023012"/>
    </source>
</evidence>
<dbReference type="Gene3D" id="3.40.50.2300">
    <property type="match status" value="1"/>
</dbReference>
<proteinExistence type="predicted"/>
<dbReference type="SUPFAM" id="SSF52172">
    <property type="entry name" value="CheY-like"/>
    <property type="match status" value="1"/>
</dbReference>
<dbReference type="InterPro" id="IPR016032">
    <property type="entry name" value="Sig_transdc_resp-reg_C-effctor"/>
</dbReference>
<sequence>MTESVEAPLVLIVEDEPATRALLAGYFHQAGFMIAEAANGKQTREAIIRQPPDLVLLDIELPDEDGFSIARDIREISNVGIIIVTRRANEDDRVFGLETGGDDYVTKPPNPRELLARARNLLRRTHPSKMRRAEGTVRRFGGWTIDLARRRLIDTQGVEVRVTRGEFELLALLVRSGGRVVTRDQLIDAVSGTDRNPSDRTIDVLVSRLRRKMNDGGAQPRLILTEKGLGYRLGADVTGPA</sequence>
<dbReference type="SUPFAM" id="SSF46894">
    <property type="entry name" value="C-terminal effector domain of the bipartite response regulators"/>
    <property type="match status" value="1"/>
</dbReference>
<dbReference type="InterPro" id="IPR011006">
    <property type="entry name" value="CheY-like_superfamily"/>
</dbReference>
<evidence type="ECO:0000256" key="3">
    <source>
        <dbReference type="ARBA" id="ARBA00023015"/>
    </source>
</evidence>
<keyword evidence="11" id="KW-1185">Reference proteome</keyword>
<evidence type="ECO:0000313" key="11">
    <source>
        <dbReference type="Proteomes" id="UP000197153"/>
    </source>
</evidence>
<dbReference type="GO" id="GO:0005829">
    <property type="term" value="C:cytosol"/>
    <property type="evidence" value="ECO:0007669"/>
    <property type="project" value="TreeGrafter"/>
</dbReference>
<dbReference type="Gene3D" id="1.10.10.10">
    <property type="entry name" value="Winged helix-like DNA-binding domain superfamily/Winged helix DNA-binding domain"/>
    <property type="match status" value="1"/>
</dbReference>
<dbReference type="GO" id="GO:0032993">
    <property type="term" value="C:protein-DNA complex"/>
    <property type="evidence" value="ECO:0007669"/>
    <property type="project" value="TreeGrafter"/>
</dbReference>
<evidence type="ECO:0000256" key="5">
    <source>
        <dbReference type="ARBA" id="ARBA00023163"/>
    </source>
</evidence>
<dbReference type="RefSeq" id="WP_004273058.1">
    <property type="nucleotide sequence ID" value="NZ_CP022110.1"/>
</dbReference>
<keyword evidence="4 7" id="KW-0238">DNA-binding</keyword>
<dbReference type="SMART" id="SM00448">
    <property type="entry name" value="REC"/>
    <property type="match status" value="1"/>
</dbReference>
<dbReference type="EMBL" id="CP022110">
    <property type="protein sequence ID" value="ASG20116.1"/>
    <property type="molecule type" value="Genomic_DNA"/>
</dbReference>
<evidence type="ECO:0000256" key="7">
    <source>
        <dbReference type="PROSITE-ProRule" id="PRU01091"/>
    </source>
</evidence>
<dbReference type="CDD" id="cd00383">
    <property type="entry name" value="trans_reg_C"/>
    <property type="match status" value="1"/>
</dbReference>
<evidence type="ECO:0000256" key="1">
    <source>
        <dbReference type="ARBA" id="ARBA00022553"/>
    </source>
</evidence>
<feature type="DNA-binding region" description="OmpR/PhoB-type" evidence="7">
    <location>
        <begin position="135"/>
        <end position="235"/>
    </location>
</feature>
<evidence type="ECO:0000256" key="6">
    <source>
        <dbReference type="PROSITE-ProRule" id="PRU00169"/>
    </source>
</evidence>
<dbReference type="PROSITE" id="PS50110">
    <property type="entry name" value="RESPONSE_REGULATORY"/>
    <property type="match status" value="1"/>
</dbReference>
<dbReference type="GO" id="GO:0000156">
    <property type="term" value="F:phosphorelay response regulator activity"/>
    <property type="evidence" value="ECO:0007669"/>
    <property type="project" value="TreeGrafter"/>
</dbReference>
<dbReference type="Gene3D" id="6.10.250.690">
    <property type="match status" value="1"/>
</dbReference>
<evidence type="ECO:0000259" key="8">
    <source>
        <dbReference type="PROSITE" id="PS50110"/>
    </source>
</evidence>
<dbReference type="KEGG" id="nao:Y958_04200"/>
<dbReference type="Pfam" id="PF00072">
    <property type="entry name" value="Response_reg"/>
    <property type="match status" value="1"/>
</dbReference>